<dbReference type="GO" id="GO:0005886">
    <property type="term" value="C:plasma membrane"/>
    <property type="evidence" value="ECO:0007669"/>
    <property type="project" value="UniProtKB-SubCell"/>
</dbReference>
<keyword evidence="5" id="KW-0573">Peptidoglycan synthesis</keyword>
<keyword evidence="6 10" id="KW-1133">Transmembrane helix</keyword>
<dbReference type="RefSeq" id="WP_053181204.1">
    <property type="nucleotide sequence ID" value="NZ_LGIA01000076.1"/>
</dbReference>
<feature type="transmembrane region" description="Helical" evidence="10">
    <location>
        <begin position="42"/>
        <end position="61"/>
    </location>
</feature>
<organism evidence="11 12">
    <name type="scientific">Sunxiuqinia dokdonensis</name>
    <dbReference type="NCBI Taxonomy" id="1409788"/>
    <lineage>
        <taxon>Bacteria</taxon>
        <taxon>Pseudomonadati</taxon>
        <taxon>Bacteroidota</taxon>
        <taxon>Bacteroidia</taxon>
        <taxon>Marinilabiliales</taxon>
        <taxon>Prolixibacteraceae</taxon>
        <taxon>Sunxiuqinia</taxon>
    </lineage>
</organism>
<dbReference type="GO" id="GO:0008360">
    <property type="term" value="P:regulation of cell shape"/>
    <property type="evidence" value="ECO:0007669"/>
    <property type="project" value="UniProtKB-KW"/>
</dbReference>
<comment type="caution">
    <text evidence="11">The sequence shown here is derived from an EMBL/GenBank/DDBJ whole genome shotgun (WGS) entry which is preliminary data.</text>
</comment>
<gene>
    <name evidence="11" type="ORF">NC99_14600</name>
</gene>
<accession>A0A0L8VC36</accession>
<feature type="transmembrane region" description="Helical" evidence="10">
    <location>
        <begin position="146"/>
        <end position="167"/>
    </location>
</feature>
<dbReference type="AlphaFoldDB" id="A0A0L8VC36"/>
<evidence type="ECO:0000256" key="3">
    <source>
        <dbReference type="ARBA" id="ARBA00022692"/>
    </source>
</evidence>
<dbReference type="OrthoDB" id="1123219at2"/>
<dbReference type="InterPro" id="IPR004268">
    <property type="entry name" value="MurJ"/>
</dbReference>
<keyword evidence="7 10" id="KW-0472">Membrane</keyword>
<dbReference type="STRING" id="1409788.NC99_14600"/>
<feature type="transmembrane region" description="Helical" evidence="10">
    <location>
        <begin position="116"/>
        <end position="139"/>
    </location>
</feature>
<sequence>MNFKLTSVSSLQLFQLMRFGAFILIGIVFTKTTLSTQSIGKYEQFLFLAGGVSFFWLNGLIRGLLPMAKESRNDGASPVFNSFLLISFFTLLVVTLLAVSGNLVGRAVLGGSEIPYLGLLLAYLFFSVPANLIEYFFLLRNEPRNIVYYGAAGFSAMIALVVLPVLFKLDIRFALYGLLLVAVLRYLYLLALMFKSQETKFSMAFIREHLGLSAPLILSALLSGSAQYVDGFIVSSRFDEATFAVFRYGARELPLAILLANAFSNAMLPEFSNSAVLQASLARIKKESGRLANLLFPLTALLLVCSHTLFPIVFNADFAESATIFNIYLLLIISRLVFPQTILIGLKQTALIARASFLELILNVSLSLVLVRVWGIAGVAYATVVAYLFEKIYLVFVLNRRLNIAPISYQNSFRHLFYSLLLLLIFFIVEFVIY</sequence>
<protein>
    <submittedName>
        <fullName evidence="11">Uncharacterized protein</fullName>
    </submittedName>
</protein>
<dbReference type="GO" id="GO:0009252">
    <property type="term" value="P:peptidoglycan biosynthetic process"/>
    <property type="evidence" value="ECO:0007669"/>
    <property type="project" value="UniProtKB-KW"/>
</dbReference>
<evidence type="ECO:0000256" key="1">
    <source>
        <dbReference type="ARBA" id="ARBA00004651"/>
    </source>
</evidence>
<evidence type="ECO:0000256" key="6">
    <source>
        <dbReference type="ARBA" id="ARBA00022989"/>
    </source>
</evidence>
<dbReference type="PANTHER" id="PTHR30250:SF11">
    <property type="entry name" value="O-ANTIGEN TRANSPORTER-RELATED"/>
    <property type="match status" value="1"/>
</dbReference>
<dbReference type="Pfam" id="PF03023">
    <property type="entry name" value="MurJ"/>
    <property type="match status" value="1"/>
</dbReference>
<evidence type="ECO:0000256" key="10">
    <source>
        <dbReference type="SAM" id="Phobius"/>
    </source>
</evidence>
<feature type="transmembrane region" description="Helical" evidence="10">
    <location>
        <begin position="173"/>
        <end position="194"/>
    </location>
</feature>
<dbReference type="PANTHER" id="PTHR30250">
    <property type="entry name" value="PST FAMILY PREDICTED COLANIC ACID TRANSPORTER"/>
    <property type="match status" value="1"/>
</dbReference>
<keyword evidence="3 10" id="KW-0812">Transmembrane</keyword>
<dbReference type="InterPro" id="IPR050833">
    <property type="entry name" value="Poly_Biosynth_Transport"/>
</dbReference>
<reference evidence="12" key="1">
    <citation type="submission" date="2015-07" db="EMBL/GenBank/DDBJ databases">
        <title>Genome sequencing of Sunxiuqinia dokdonensis strain SK.</title>
        <authorList>
            <person name="Ahn S."/>
            <person name="Kim B.-C."/>
        </authorList>
    </citation>
    <scope>NUCLEOTIDE SEQUENCE [LARGE SCALE GENOMIC DNA]</scope>
    <source>
        <strain evidence="12">SK</strain>
    </source>
</reference>
<dbReference type="Proteomes" id="UP000036958">
    <property type="component" value="Unassembled WGS sequence"/>
</dbReference>
<comment type="function">
    <text evidence="8">Involved in peptidoglycan biosynthesis. Transports lipid-linked peptidoglycan precursors from the inner to the outer leaflet of the cytoplasmic membrane.</text>
</comment>
<feature type="transmembrane region" description="Helical" evidence="10">
    <location>
        <begin position="350"/>
        <end position="370"/>
    </location>
</feature>
<feature type="transmembrane region" description="Helical" evidence="10">
    <location>
        <begin position="318"/>
        <end position="338"/>
    </location>
</feature>
<proteinExistence type="inferred from homology"/>
<evidence type="ECO:0000256" key="5">
    <source>
        <dbReference type="ARBA" id="ARBA00022984"/>
    </source>
</evidence>
<evidence type="ECO:0000256" key="9">
    <source>
        <dbReference type="ARBA" id="ARBA00061532"/>
    </source>
</evidence>
<comment type="subcellular location">
    <subcellularLocation>
        <location evidence="1">Cell membrane</location>
        <topology evidence="1">Multi-pass membrane protein</topology>
    </subcellularLocation>
</comment>
<evidence type="ECO:0000256" key="8">
    <source>
        <dbReference type="ARBA" id="ARBA00060041"/>
    </source>
</evidence>
<evidence type="ECO:0000313" key="11">
    <source>
        <dbReference type="EMBL" id="KOH45722.1"/>
    </source>
</evidence>
<keyword evidence="4" id="KW-0133">Cell shape</keyword>
<keyword evidence="12" id="KW-1185">Reference proteome</keyword>
<feature type="transmembrane region" description="Helical" evidence="10">
    <location>
        <begin position="416"/>
        <end position="433"/>
    </location>
</feature>
<dbReference type="EMBL" id="LGIA01000076">
    <property type="protein sequence ID" value="KOH45722.1"/>
    <property type="molecule type" value="Genomic_DNA"/>
</dbReference>
<comment type="similarity">
    <text evidence="9">Belongs to the MurJ/MviN family.</text>
</comment>
<feature type="transmembrane region" description="Helical" evidence="10">
    <location>
        <begin position="376"/>
        <end position="396"/>
    </location>
</feature>
<evidence type="ECO:0000256" key="2">
    <source>
        <dbReference type="ARBA" id="ARBA00022475"/>
    </source>
</evidence>
<feature type="transmembrane region" description="Helical" evidence="10">
    <location>
        <begin position="82"/>
        <end position="104"/>
    </location>
</feature>
<feature type="transmembrane region" description="Helical" evidence="10">
    <location>
        <begin position="291"/>
        <end position="312"/>
    </location>
</feature>
<evidence type="ECO:0000256" key="7">
    <source>
        <dbReference type="ARBA" id="ARBA00023136"/>
    </source>
</evidence>
<keyword evidence="2" id="KW-1003">Cell membrane</keyword>
<name>A0A0L8VC36_9BACT</name>
<feature type="transmembrane region" description="Helical" evidence="10">
    <location>
        <begin position="12"/>
        <end position="30"/>
    </location>
</feature>
<evidence type="ECO:0000313" key="12">
    <source>
        <dbReference type="Proteomes" id="UP000036958"/>
    </source>
</evidence>
<evidence type="ECO:0000256" key="4">
    <source>
        <dbReference type="ARBA" id="ARBA00022960"/>
    </source>
</evidence>